<proteinExistence type="predicted"/>
<reference evidence="1" key="1">
    <citation type="journal article" date="2021" name="Proc. Natl. Acad. Sci. U.S.A.">
        <title>A Catalog of Tens of Thousands of Viruses from Human Metagenomes Reveals Hidden Associations with Chronic Diseases.</title>
        <authorList>
            <person name="Tisza M.J."/>
            <person name="Buck C.B."/>
        </authorList>
    </citation>
    <scope>NUCLEOTIDE SEQUENCE</scope>
    <source>
        <strain evidence="1">CtZHD14</strain>
    </source>
</reference>
<name>A0A8S5SWB1_9CAUD</name>
<evidence type="ECO:0000313" key="1">
    <source>
        <dbReference type="EMBL" id="DAF55289.1"/>
    </source>
</evidence>
<protein>
    <submittedName>
        <fullName evidence="1">Uncharacterized protein</fullName>
    </submittedName>
</protein>
<sequence>MITDDQRREVAINESDSWKKLEEDAQKSPCRYFARPKDGKKISCLDCPEELQKMHVSCEKVMRIDLIKRAKRLCELNRKRMNMTPYTKQNVMRYIGFLEGFNVWVWYKAKEEQSLAIAELYDSCVRELREAVMEEDECKATETPTCHNLAK</sequence>
<organism evidence="1">
    <name type="scientific">Siphoviridae sp. ctZHD14</name>
    <dbReference type="NCBI Taxonomy" id="2827891"/>
    <lineage>
        <taxon>Viruses</taxon>
        <taxon>Duplodnaviria</taxon>
        <taxon>Heunggongvirae</taxon>
        <taxon>Uroviricota</taxon>
        <taxon>Caudoviricetes</taxon>
    </lineage>
</organism>
<accession>A0A8S5SWB1</accession>
<dbReference type="EMBL" id="BK032687">
    <property type="protein sequence ID" value="DAF55289.1"/>
    <property type="molecule type" value="Genomic_DNA"/>
</dbReference>